<reference evidence="2" key="1">
    <citation type="journal article" date="2019" name="Int. J. Syst. Evol. Microbiol.">
        <title>The Global Catalogue of Microorganisms (GCM) 10K type strain sequencing project: providing services to taxonomists for standard genome sequencing and annotation.</title>
        <authorList>
            <consortium name="The Broad Institute Genomics Platform"/>
            <consortium name="The Broad Institute Genome Sequencing Center for Infectious Disease"/>
            <person name="Wu L."/>
            <person name="Ma J."/>
        </authorList>
    </citation>
    <scope>NUCLEOTIDE SEQUENCE [LARGE SCALE GENOMIC DNA]</scope>
    <source>
        <strain evidence="2">JCM 16013</strain>
    </source>
</reference>
<accession>A0ABP5DV97</accession>
<sequence length="483" mass="51343">MTQVDAAASGEETRLAAARRVADAVLFEGYILYPYRSTSAKNQMRWQFGMLGPVGAAQAGVGEEAGLRTTLLVAPGSNAEVGLDLTLRFLHPQYRAVERAAGSAFEAVDELSIGGARWVPWHEGVVCEVSLPAITSDTVIPIEIAGGEDVEPLRDGERVAGRLVRTREPLRGQVRVSWRPLDAAGPLVAVDMGVENVGRWNRSGAEGGPRTVARDLAARVSFAGAHIVARVRGGRFLSLMDPPSWAADAAAASHQYRCWPVLLGAQGGPDDLVLVSPIILSDRPAVAPESPGDFFDATEIDEMLALRVQTLTDDEKAQARGTDPRAAEIIERCDTMSDETMAGLHGVVRDRDGGAVAADLADAVHLACAVDAADHSDATLLDTGDTPWWDPASDASVAPESDTVQIAGVAVGKGSVVRLHPLRRADAQDMFLADQTATVAAVLHDVDGAVHVAVTLDADPGNDLHAWYGRYHYFAPEELEPLR</sequence>
<name>A0ABP5DV97_9ACTN</name>
<proteinExistence type="predicted"/>
<dbReference type="RefSeq" id="WP_344660211.1">
    <property type="nucleotide sequence ID" value="NZ_BAAAQM010000038.1"/>
</dbReference>
<keyword evidence="2" id="KW-1185">Reference proteome</keyword>
<evidence type="ECO:0000313" key="2">
    <source>
        <dbReference type="Proteomes" id="UP001499854"/>
    </source>
</evidence>
<dbReference type="EMBL" id="BAAAQM010000038">
    <property type="protein sequence ID" value="GAA1986936.1"/>
    <property type="molecule type" value="Genomic_DNA"/>
</dbReference>
<evidence type="ECO:0000313" key="1">
    <source>
        <dbReference type="EMBL" id="GAA1986936.1"/>
    </source>
</evidence>
<comment type="caution">
    <text evidence="1">The sequence shown here is derived from an EMBL/GenBank/DDBJ whole genome shotgun (WGS) entry which is preliminary data.</text>
</comment>
<gene>
    <name evidence="1" type="ORF">GCM10009838_56970</name>
</gene>
<protein>
    <submittedName>
        <fullName evidence="1">Uncharacterized protein</fullName>
    </submittedName>
</protein>
<dbReference type="Proteomes" id="UP001499854">
    <property type="component" value="Unassembled WGS sequence"/>
</dbReference>
<organism evidence="1 2">
    <name type="scientific">Catenulispora subtropica</name>
    <dbReference type="NCBI Taxonomy" id="450798"/>
    <lineage>
        <taxon>Bacteria</taxon>
        <taxon>Bacillati</taxon>
        <taxon>Actinomycetota</taxon>
        <taxon>Actinomycetes</taxon>
        <taxon>Catenulisporales</taxon>
        <taxon>Catenulisporaceae</taxon>
        <taxon>Catenulispora</taxon>
    </lineage>
</organism>